<gene>
    <name evidence="1" type="ORF">GCM10008957_39280</name>
</gene>
<name>A0A918CH23_9DEIO</name>
<protein>
    <submittedName>
        <fullName evidence="1">Uncharacterized protein</fullName>
    </submittedName>
</protein>
<dbReference type="AlphaFoldDB" id="A0A918CH23"/>
<evidence type="ECO:0000313" key="2">
    <source>
        <dbReference type="Proteomes" id="UP000603865"/>
    </source>
</evidence>
<evidence type="ECO:0000313" key="1">
    <source>
        <dbReference type="EMBL" id="GGR23549.1"/>
    </source>
</evidence>
<sequence>MRIIGPTEGGLTHSIGRKTLVTRGQETRAMAAEGGIWFPSASLERLLPLTLNTRVKVNASGVVSTITGRYLCEYRPTLFQLAVDPETLHYAAELTPRKRPTQPASGQIWSIQGQPHLLVQERTLQLCRLHGTPTRIEDRESTSL</sequence>
<reference evidence="1" key="1">
    <citation type="journal article" date="2014" name="Int. J. Syst. Evol. Microbiol.">
        <title>Complete genome sequence of Corynebacterium casei LMG S-19264T (=DSM 44701T), isolated from a smear-ripened cheese.</title>
        <authorList>
            <consortium name="US DOE Joint Genome Institute (JGI-PGF)"/>
            <person name="Walter F."/>
            <person name="Albersmeier A."/>
            <person name="Kalinowski J."/>
            <person name="Ruckert C."/>
        </authorList>
    </citation>
    <scope>NUCLEOTIDE SEQUENCE</scope>
    <source>
        <strain evidence="1">JCM 31311</strain>
    </source>
</reference>
<accession>A0A918CH23</accession>
<dbReference type="RefSeq" id="WP_189092204.1">
    <property type="nucleotide sequence ID" value="NZ_BMQL01000031.1"/>
</dbReference>
<dbReference type="Proteomes" id="UP000603865">
    <property type="component" value="Unassembled WGS sequence"/>
</dbReference>
<keyword evidence="2" id="KW-1185">Reference proteome</keyword>
<comment type="caution">
    <text evidence="1">The sequence shown here is derived from an EMBL/GenBank/DDBJ whole genome shotgun (WGS) entry which is preliminary data.</text>
</comment>
<proteinExistence type="predicted"/>
<dbReference type="EMBL" id="BMQL01000031">
    <property type="protein sequence ID" value="GGR23549.1"/>
    <property type="molecule type" value="Genomic_DNA"/>
</dbReference>
<organism evidence="1 2">
    <name type="scientific">Deinococcus ruber</name>
    <dbReference type="NCBI Taxonomy" id="1848197"/>
    <lineage>
        <taxon>Bacteria</taxon>
        <taxon>Thermotogati</taxon>
        <taxon>Deinococcota</taxon>
        <taxon>Deinococci</taxon>
        <taxon>Deinococcales</taxon>
        <taxon>Deinococcaceae</taxon>
        <taxon>Deinococcus</taxon>
    </lineage>
</organism>
<reference evidence="1" key="2">
    <citation type="submission" date="2020-09" db="EMBL/GenBank/DDBJ databases">
        <authorList>
            <person name="Sun Q."/>
            <person name="Ohkuma M."/>
        </authorList>
    </citation>
    <scope>NUCLEOTIDE SEQUENCE</scope>
    <source>
        <strain evidence="1">JCM 31311</strain>
    </source>
</reference>